<dbReference type="OrthoDB" id="10460374at2759"/>
<accession>A0A1L7XBY6</accession>
<dbReference type="AlphaFoldDB" id="A0A1L7XBY6"/>
<reference evidence="2 3" key="1">
    <citation type="submission" date="2016-03" db="EMBL/GenBank/DDBJ databases">
        <authorList>
            <person name="Ploux O."/>
        </authorList>
    </citation>
    <scope>NUCLEOTIDE SEQUENCE [LARGE SCALE GENOMIC DNA]</scope>
    <source>
        <strain evidence="2 3">UAMH 11012</strain>
    </source>
</reference>
<dbReference type="Proteomes" id="UP000184330">
    <property type="component" value="Unassembled WGS sequence"/>
</dbReference>
<dbReference type="EMBL" id="FJOG01000021">
    <property type="protein sequence ID" value="CZR62516.1"/>
    <property type="molecule type" value="Genomic_DNA"/>
</dbReference>
<keyword evidence="3" id="KW-1185">Reference proteome</keyword>
<evidence type="ECO:0000313" key="3">
    <source>
        <dbReference type="Proteomes" id="UP000184330"/>
    </source>
</evidence>
<sequence>MSESPVESAKSSKNRLQSKTPHSNFVDRMIPSTRLPDNQNTRAPRQAGRSLKSLADADVQPTVPPLLPDGYDPQHHQTKPRDQSNDHRLEESSQREAHSDQSLRQADDYKTWSTTLMYLEDPQAAKSNETTTSQLVSWVYETSNSELAMSEMLERTKWDPKLRKRGSYF</sequence>
<organism evidence="2 3">
    <name type="scientific">Phialocephala subalpina</name>
    <dbReference type="NCBI Taxonomy" id="576137"/>
    <lineage>
        <taxon>Eukaryota</taxon>
        <taxon>Fungi</taxon>
        <taxon>Dikarya</taxon>
        <taxon>Ascomycota</taxon>
        <taxon>Pezizomycotina</taxon>
        <taxon>Leotiomycetes</taxon>
        <taxon>Helotiales</taxon>
        <taxon>Mollisiaceae</taxon>
        <taxon>Phialocephala</taxon>
        <taxon>Phialocephala fortinii species complex</taxon>
    </lineage>
</organism>
<evidence type="ECO:0000256" key="1">
    <source>
        <dbReference type="SAM" id="MobiDB-lite"/>
    </source>
</evidence>
<protein>
    <submittedName>
        <fullName evidence="2">Uncharacterized protein</fullName>
    </submittedName>
</protein>
<name>A0A1L7XBY6_9HELO</name>
<evidence type="ECO:0000313" key="2">
    <source>
        <dbReference type="EMBL" id="CZR62516.1"/>
    </source>
</evidence>
<proteinExistence type="predicted"/>
<gene>
    <name evidence="2" type="ORF">PAC_12413</name>
</gene>
<feature type="compositionally biased region" description="Basic and acidic residues" evidence="1">
    <location>
        <begin position="72"/>
        <end position="106"/>
    </location>
</feature>
<feature type="region of interest" description="Disordered" evidence="1">
    <location>
        <begin position="1"/>
        <end position="106"/>
    </location>
</feature>
<feature type="compositionally biased region" description="Polar residues" evidence="1">
    <location>
        <begin position="1"/>
        <end position="23"/>
    </location>
</feature>